<evidence type="ECO:0000313" key="8">
    <source>
        <dbReference type="Proteomes" id="UP000828390"/>
    </source>
</evidence>
<dbReference type="PROSITE" id="PS01359">
    <property type="entry name" value="ZF_PHD_1"/>
    <property type="match status" value="1"/>
</dbReference>
<protein>
    <recommendedName>
        <fullName evidence="5">Zinc finger PHD-type domain-containing protein</fullName>
    </recommendedName>
</protein>
<evidence type="ECO:0000313" key="7">
    <source>
        <dbReference type="EMBL" id="KAH3709668.1"/>
    </source>
</evidence>
<gene>
    <name evidence="7" type="ORF">DPMN_069131</name>
    <name evidence="6" type="ORF">DPMN_074414</name>
</gene>
<evidence type="ECO:0000256" key="2">
    <source>
        <dbReference type="ARBA" id="ARBA00022771"/>
    </source>
</evidence>
<reference evidence="7" key="1">
    <citation type="journal article" date="2019" name="bioRxiv">
        <title>The Genome of the Zebra Mussel, Dreissena polymorpha: A Resource for Invasive Species Research.</title>
        <authorList>
            <person name="McCartney M.A."/>
            <person name="Auch B."/>
            <person name="Kono T."/>
            <person name="Mallez S."/>
            <person name="Zhang Y."/>
            <person name="Obille A."/>
            <person name="Becker A."/>
            <person name="Abrahante J.E."/>
            <person name="Garbe J."/>
            <person name="Badalamenti J.P."/>
            <person name="Herman A."/>
            <person name="Mangelson H."/>
            <person name="Liachko I."/>
            <person name="Sullivan S."/>
            <person name="Sone E.D."/>
            <person name="Koren S."/>
            <person name="Silverstein K.A.T."/>
            <person name="Beckman K.B."/>
            <person name="Gohl D.M."/>
        </authorList>
    </citation>
    <scope>NUCLEOTIDE SEQUENCE</scope>
    <source>
        <strain evidence="7">Duluth1</strain>
        <tissue evidence="7">Whole animal</tissue>
    </source>
</reference>
<dbReference type="Proteomes" id="UP000828390">
    <property type="component" value="Unassembled WGS sequence"/>
</dbReference>
<dbReference type="EMBL" id="JAIWYP010000014">
    <property type="protein sequence ID" value="KAH3709668.1"/>
    <property type="molecule type" value="Genomic_DNA"/>
</dbReference>
<keyword evidence="8" id="KW-1185">Reference proteome</keyword>
<evidence type="ECO:0000256" key="4">
    <source>
        <dbReference type="SAM" id="MobiDB-lite"/>
    </source>
</evidence>
<reference evidence="7" key="2">
    <citation type="submission" date="2020-11" db="EMBL/GenBank/DDBJ databases">
        <authorList>
            <person name="McCartney M.A."/>
            <person name="Auch B."/>
            <person name="Kono T."/>
            <person name="Mallez S."/>
            <person name="Becker A."/>
            <person name="Gohl D.M."/>
            <person name="Silverstein K.A.T."/>
            <person name="Koren S."/>
            <person name="Bechman K.B."/>
            <person name="Herman A."/>
            <person name="Abrahante J.E."/>
            <person name="Garbe J."/>
        </authorList>
    </citation>
    <scope>NUCLEOTIDE SEQUENCE</scope>
    <source>
        <strain evidence="7">Duluth1</strain>
        <tissue evidence="7">Whole animal</tissue>
    </source>
</reference>
<dbReference type="GO" id="GO:0008270">
    <property type="term" value="F:zinc ion binding"/>
    <property type="evidence" value="ECO:0007669"/>
    <property type="project" value="UniProtKB-KW"/>
</dbReference>
<feature type="region of interest" description="Disordered" evidence="4">
    <location>
        <begin position="89"/>
        <end position="111"/>
    </location>
</feature>
<proteinExistence type="predicted"/>
<keyword evidence="1" id="KW-0479">Metal-binding</keyword>
<evidence type="ECO:0000256" key="1">
    <source>
        <dbReference type="ARBA" id="ARBA00022723"/>
    </source>
</evidence>
<accession>A0A9D4BWY7</accession>
<feature type="domain" description="Zinc finger PHD-type" evidence="5">
    <location>
        <begin position="178"/>
        <end position="220"/>
    </location>
</feature>
<sequence length="222" mass="24937">MRLQLSFTVEKMRIQKHKRSKYEFIMIILQNSDQLANTPASAMDLEGGDTDPVVDHVATTRNSDQLANTPASAMDLEGGDTDPVVDHEATTRNSDQLANNPASAMDLEGGDTDPVVDHVATARESRYPARASTSKVCGRHYLLTYQRGMYLALPSHQNMHLFAESPLFIINLRVRETHCLCNMPDDGREYWQCEGCFKWFHPECVGESVEPEKYKCASCSHK</sequence>
<feature type="compositionally biased region" description="Polar residues" evidence="4">
    <location>
        <begin position="91"/>
        <end position="102"/>
    </location>
</feature>
<dbReference type="SUPFAM" id="SSF57903">
    <property type="entry name" value="FYVE/PHD zinc finger"/>
    <property type="match status" value="1"/>
</dbReference>
<dbReference type="InterPro" id="IPR001965">
    <property type="entry name" value="Znf_PHD"/>
</dbReference>
<dbReference type="SMART" id="SM00249">
    <property type="entry name" value="PHD"/>
    <property type="match status" value="1"/>
</dbReference>
<dbReference type="InterPro" id="IPR019786">
    <property type="entry name" value="Zinc_finger_PHD-type_CS"/>
</dbReference>
<organism evidence="7 8">
    <name type="scientific">Dreissena polymorpha</name>
    <name type="common">Zebra mussel</name>
    <name type="synonym">Mytilus polymorpha</name>
    <dbReference type="NCBI Taxonomy" id="45954"/>
    <lineage>
        <taxon>Eukaryota</taxon>
        <taxon>Metazoa</taxon>
        <taxon>Spiralia</taxon>
        <taxon>Lophotrochozoa</taxon>
        <taxon>Mollusca</taxon>
        <taxon>Bivalvia</taxon>
        <taxon>Autobranchia</taxon>
        <taxon>Heteroconchia</taxon>
        <taxon>Euheterodonta</taxon>
        <taxon>Imparidentia</taxon>
        <taxon>Neoheterodontei</taxon>
        <taxon>Myida</taxon>
        <taxon>Dreissenoidea</taxon>
        <taxon>Dreissenidae</taxon>
        <taxon>Dreissena</taxon>
    </lineage>
</organism>
<comment type="caution">
    <text evidence="7">The sequence shown here is derived from an EMBL/GenBank/DDBJ whole genome shotgun (WGS) entry which is preliminary data.</text>
</comment>
<evidence type="ECO:0000313" key="6">
    <source>
        <dbReference type="EMBL" id="KAH3699458.1"/>
    </source>
</evidence>
<dbReference type="EMBL" id="JAIWYP010000015">
    <property type="protein sequence ID" value="KAH3699458.1"/>
    <property type="molecule type" value="Genomic_DNA"/>
</dbReference>
<evidence type="ECO:0000256" key="3">
    <source>
        <dbReference type="ARBA" id="ARBA00022833"/>
    </source>
</evidence>
<dbReference type="InterPro" id="IPR011011">
    <property type="entry name" value="Znf_FYVE_PHD"/>
</dbReference>
<dbReference type="InterPro" id="IPR013083">
    <property type="entry name" value="Znf_RING/FYVE/PHD"/>
</dbReference>
<dbReference type="AlphaFoldDB" id="A0A9D4BWY7"/>
<keyword evidence="3" id="KW-0862">Zinc</keyword>
<dbReference type="Gene3D" id="3.30.40.10">
    <property type="entry name" value="Zinc/RING finger domain, C3HC4 (zinc finger)"/>
    <property type="match status" value="1"/>
</dbReference>
<keyword evidence="2" id="KW-0863">Zinc-finger</keyword>
<evidence type="ECO:0000259" key="5">
    <source>
        <dbReference type="SMART" id="SM00249"/>
    </source>
</evidence>
<name>A0A9D4BWY7_DREPO</name>